<keyword evidence="3" id="KW-1185">Reference proteome</keyword>
<sequence length="75" mass="8295">MNLSAEVTVLEEIGEIRGRGEAMRPCSIREGKGIEIEPKGQAEAGEVAQLKKEKLNESVGRGERSGKEQEQNRWS</sequence>
<evidence type="ECO:0000256" key="1">
    <source>
        <dbReference type="SAM" id="MobiDB-lite"/>
    </source>
</evidence>
<protein>
    <submittedName>
        <fullName evidence="2">Uncharacterized protein</fullName>
    </submittedName>
</protein>
<gene>
    <name evidence="2" type="ORF">SDJN03_19616</name>
</gene>
<name>A0AAV6MPB9_9ROSI</name>
<evidence type="ECO:0000313" key="2">
    <source>
        <dbReference type="EMBL" id="KAG6583684.1"/>
    </source>
</evidence>
<dbReference type="Proteomes" id="UP000685013">
    <property type="component" value="Chromosome 13"/>
</dbReference>
<evidence type="ECO:0000313" key="3">
    <source>
        <dbReference type="Proteomes" id="UP000685013"/>
    </source>
</evidence>
<organism evidence="2 3">
    <name type="scientific">Cucurbita argyrosperma subsp. sororia</name>
    <dbReference type="NCBI Taxonomy" id="37648"/>
    <lineage>
        <taxon>Eukaryota</taxon>
        <taxon>Viridiplantae</taxon>
        <taxon>Streptophyta</taxon>
        <taxon>Embryophyta</taxon>
        <taxon>Tracheophyta</taxon>
        <taxon>Spermatophyta</taxon>
        <taxon>Magnoliopsida</taxon>
        <taxon>eudicotyledons</taxon>
        <taxon>Gunneridae</taxon>
        <taxon>Pentapetalae</taxon>
        <taxon>rosids</taxon>
        <taxon>fabids</taxon>
        <taxon>Cucurbitales</taxon>
        <taxon>Cucurbitaceae</taxon>
        <taxon>Cucurbiteae</taxon>
        <taxon>Cucurbita</taxon>
    </lineage>
</organism>
<proteinExistence type="predicted"/>
<accession>A0AAV6MPB9</accession>
<dbReference type="EMBL" id="JAGKQH010000013">
    <property type="protein sequence ID" value="KAG6583684.1"/>
    <property type="molecule type" value="Genomic_DNA"/>
</dbReference>
<dbReference type="AlphaFoldDB" id="A0AAV6MPB9"/>
<reference evidence="2 3" key="1">
    <citation type="journal article" date="2021" name="Hortic Res">
        <title>The domestication of Cucurbita argyrosperma as revealed by the genome of its wild relative.</title>
        <authorList>
            <person name="Barrera-Redondo J."/>
            <person name="Sanchez-de la Vega G."/>
            <person name="Aguirre-Liguori J.A."/>
            <person name="Castellanos-Morales G."/>
            <person name="Gutierrez-Guerrero Y.T."/>
            <person name="Aguirre-Dugua X."/>
            <person name="Aguirre-Planter E."/>
            <person name="Tenaillon M.I."/>
            <person name="Lira-Saade R."/>
            <person name="Eguiarte L.E."/>
        </authorList>
    </citation>
    <scope>NUCLEOTIDE SEQUENCE [LARGE SCALE GENOMIC DNA]</scope>
    <source>
        <strain evidence="2">JBR-2021</strain>
    </source>
</reference>
<feature type="region of interest" description="Disordered" evidence="1">
    <location>
        <begin position="53"/>
        <end position="75"/>
    </location>
</feature>
<comment type="caution">
    <text evidence="2">The sequence shown here is derived from an EMBL/GenBank/DDBJ whole genome shotgun (WGS) entry which is preliminary data.</text>
</comment>
<feature type="non-terminal residue" evidence="2">
    <location>
        <position position="1"/>
    </location>
</feature>